<evidence type="ECO:0000313" key="2">
    <source>
        <dbReference type="EMBL" id="WPX97655.1"/>
    </source>
</evidence>
<proteinExistence type="predicted"/>
<keyword evidence="1" id="KW-0732">Signal</keyword>
<feature type="signal peptide" evidence="1">
    <location>
        <begin position="1"/>
        <end position="23"/>
    </location>
</feature>
<protein>
    <recommendedName>
        <fullName evidence="4">Porin</fullName>
    </recommendedName>
</protein>
<dbReference type="Proteomes" id="UP001325140">
    <property type="component" value="Chromosome"/>
</dbReference>
<evidence type="ECO:0008006" key="4">
    <source>
        <dbReference type="Google" id="ProtNLM"/>
    </source>
</evidence>
<gene>
    <name evidence="2" type="ORF">Fokcrypt_00164</name>
</gene>
<feature type="chain" id="PRO_5046802463" description="Porin" evidence="1">
    <location>
        <begin position="24"/>
        <end position="372"/>
    </location>
</feature>
<reference evidence="2" key="1">
    <citation type="submission" date="2022-10" db="EMBL/GenBank/DDBJ databases">
        <title>Host association and intracellularity evolved multiple times independently in the Rickettsiales.</title>
        <authorList>
            <person name="Castelli M."/>
            <person name="Nardi T."/>
            <person name="Gammuto L."/>
            <person name="Bellinzona G."/>
            <person name="Sabaneyeva E."/>
            <person name="Potekhin A."/>
            <person name="Serra V."/>
            <person name="Petroni G."/>
            <person name="Sassera D."/>
        </authorList>
    </citation>
    <scope>NUCLEOTIDE SEQUENCE [LARGE SCALE GENOMIC DNA]</scope>
    <source>
        <strain evidence="2">US_Bl 11III1</strain>
    </source>
</reference>
<keyword evidence="3" id="KW-1185">Reference proteome</keyword>
<evidence type="ECO:0000256" key="1">
    <source>
        <dbReference type="SAM" id="SignalP"/>
    </source>
</evidence>
<accession>A0ABZ0UUA5</accession>
<sequence>MRKYISALYVFYLFCTLTSYSDAHTNNSDENNLKSSFSSKIEFEMWNALSEQKNNSTTYSNTCIITGKLKYQEKLSENLKYILGMEGMIYTPWSKVMEDMPILQDIYGILEHDITSDAYQKLIISMKTDRSIDPLKYQSVGFRTYGIRYLPIALLQQKLGDDINANIKPYSSFLSEQPLYKNTQSFANKVSLVGVYNDFTVGLTYVPDTSEYFGKFSTPEHITSNILQRYKNNVRALTSYSGKFQNIDFIAWYGGESAYFEENDNNCGSIVYGIKVGYMGTQLSLAGASFNNITKSLKGEENSTYLGISYGISKFRVGFISDTFFGEEYISNKMGLFEIHYDKHIAILFGVAKTQYKENSQNLVICNLTGVF</sequence>
<dbReference type="RefSeq" id="WP_323722311.1">
    <property type="nucleotide sequence ID" value="NZ_CP110343.1"/>
</dbReference>
<organism evidence="2 3">
    <name type="scientific">Candidatus Fokinia crypta</name>
    <dbReference type="NCBI Taxonomy" id="1920990"/>
    <lineage>
        <taxon>Bacteria</taxon>
        <taxon>Pseudomonadati</taxon>
        <taxon>Pseudomonadota</taxon>
        <taxon>Alphaproteobacteria</taxon>
        <taxon>Rickettsiales</taxon>
        <taxon>Candidatus Midichloriaceae</taxon>
        <taxon>Candidatus Fokinia</taxon>
    </lineage>
</organism>
<evidence type="ECO:0000313" key="3">
    <source>
        <dbReference type="Proteomes" id="UP001325140"/>
    </source>
</evidence>
<dbReference type="EMBL" id="CP110343">
    <property type="protein sequence ID" value="WPX97655.1"/>
    <property type="molecule type" value="Genomic_DNA"/>
</dbReference>
<name>A0ABZ0UUA5_9RICK</name>